<dbReference type="EMBL" id="DLYI01000089">
    <property type="protein sequence ID" value="HAC27597.1"/>
    <property type="molecule type" value="Genomic_DNA"/>
</dbReference>
<feature type="chain" id="PRO_5030064366" description="Penicillin-binding protein activator LpoB" evidence="1">
    <location>
        <begin position="18"/>
        <end position="177"/>
    </location>
</feature>
<dbReference type="Gene3D" id="3.40.50.10610">
    <property type="entry name" value="ABC-type transport auxiliary lipoprotein component"/>
    <property type="match status" value="1"/>
</dbReference>
<organism evidence="2 3">
    <name type="scientific">Marinobacter nauticus</name>
    <name type="common">Marinobacter hydrocarbonoclasticus</name>
    <name type="synonym">Marinobacter aquaeolei</name>
    <dbReference type="NCBI Taxonomy" id="2743"/>
    <lineage>
        <taxon>Bacteria</taxon>
        <taxon>Pseudomonadati</taxon>
        <taxon>Pseudomonadota</taxon>
        <taxon>Gammaproteobacteria</taxon>
        <taxon>Pseudomonadales</taxon>
        <taxon>Marinobacteraceae</taxon>
        <taxon>Marinobacter</taxon>
    </lineage>
</organism>
<feature type="signal peptide" evidence="1">
    <location>
        <begin position="1"/>
        <end position="17"/>
    </location>
</feature>
<evidence type="ECO:0000313" key="3">
    <source>
        <dbReference type="Proteomes" id="UP000261325"/>
    </source>
</evidence>
<accession>A0A350RYG5</accession>
<gene>
    <name evidence="2" type="ORF">DCF82_07280</name>
</gene>
<reference evidence="2 3" key="1">
    <citation type="journal article" date="2018" name="Nat. Biotechnol.">
        <title>A standardized bacterial taxonomy based on genome phylogeny substantially revises the tree of life.</title>
        <authorList>
            <person name="Parks D.H."/>
            <person name="Chuvochina M."/>
            <person name="Waite D.W."/>
            <person name="Rinke C."/>
            <person name="Skarshewski A."/>
            <person name="Chaumeil P.A."/>
            <person name="Hugenholtz P."/>
        </authorList>
    </citation>
    <scope>NUCLEOTIDE SEQUENCE [LARGE SCALE GENOMIC DNA]</scope>
    <source>
        <strain evidence="2">UBA9049</strain>
    </source>
</reference>
<evidence type="ECO:0000256" key="1">
    <source>
        <dbReference type="SAM" id="SignalP"/>
    </source>
</evidence>
<comment type="caution">
    <text evidence="2">The sequence shown here is derived from an EMBL/GenBank/DDBJ whole genome shotgun (WGS) entry which is preliminary data.</text>
</comment>
<dbReference type="AlphaFoldDB" id="A0A350RYG5"/>
<evidence type="ECO:0000313" key="2">
    <source>
        <dbReference type="EMBL" id="HAC27597.1"/>
    </source>
</evidence>
<keyword evidence="1" id="KW-0732">Signal</keyword>
<dbReference type="RefSeq" id="WP_023009908.1">
    <property type="nucleotide sequence ID" value="NZ_CAXEXJ010000101.1"/>
</dbReference>
<sequence length="177" mass="18925">MILFRPLLLGLLFVALSGCSTLITESGDTPVSLAEQVAVVPFVNLSETPQAGDRAASIAVAILRAEGAGRVELYLPEDQNPLMYESQARQAEAMDMADRDGADLIVTGTVEEWRYKAGFDSEPAVGVTMIVRRSGSNAIVWSGTAARTGWGRESLGTVGREVLQDLIDAMPLVRGED</sequence>
<dbReference type="Proteomes" id="UP000261325">
    <property type="component" value="Unassembled WGS sequence"/>
</dbReference>
<protein>
    <recommendedName>
        <fullName evidence="4">Penicillin-binding protein activator LpoB</fullName>
    </recommendedName>
</protein>
<evidence type="ECO:0008006" key="4">
    <source>
        <dbReference type="Google" id="ProtNLM"/>
    </source>
</evidence>
<proteinExistence type="predicted"/>
<name>A0A350RYG5_MARNT</name>
<dbReference type="PROSITE" id="PS51257">
    <property type="entry name" value="PROKAR_LIPOPROTEIN"/>
    <property type="match status" value="1"/>
</dbReference>